<dbReference type="PATRIC" id="fig|1028567.7.peg.1894"/>
<name>M1IFG9_9CREN</name>
<evidence type="ECO:0000313" key="2">
    <source>
        <dbReference type="Proteomes" id="UP000011280"/>
    </source>
</evidence>
<gene>
    <name evidence="1" type="ORF">SacRon12I_09540</name>
</gene>
<reference evidence="1 2" key="1">
    <citation type="journal article" date="2012" name="ISME J.">
        <title>Genomic evidence of rapid, global-scale gene flow in a Sulfolobus species.</title>
        <authorList>
            <person name="Mao D."/>
            <person name="Grogan D."/>
        </authorList>
    </citation>
    <scope>NUCLEOTIDE SEQUENCE [LARGE SCALE GENOMIC DNA]</scope>
    <source>
        <strain evidence="1 2">Ron12/I</strain>
    </source>
</reference>
<proteinExistence type="predicted"/>
<sequence>MTLMDTPVLIEILRGRISVIGDSLSVIFTIYPVKSPAFTIPYV</sequence>
<dbReference type="Proteomes" id="UP000011280">
    <property type="component" value="Chromosome"/>
</dbReference>
<dbReference type="AlphaFoldDB" id="M1IFG9"/>
<protein>
    <submittedName>
        <fullName evidence="1">Uncharacterized protein</fullName>
    </submittedName>
</protein>
<dbReference type="EMBL" id="CP002818">
    <property type="protein sequence ID" value="AGE74133.1"/>
    <property type="molecule type" value="Genomic_DNA"/>
</dbReference>
<dbReference type="HOGENOM" id="CLU_3227989_0_0_2"/>
<accession>M1IFG9</accession>
<organism evidence="2">
    <name type="scientific">Sulfolobus acidocaldarius Ron12/I</name>
    <dbReference type="NCBI Taxonomy" id="1028567"/>
    <lineage>
        <taxon>Archaea</taxon>
        <taxon>Thermoproteota</taxon>
        <taxon>Thermoprotei</taxon>
        <taxon>Sulfolobales</taxon>
        <taxon>Sulfolobaceae</taxon>
        <taxon>Sulfolobus</taxon>
    </lineage>
</organism>
<dbReference type="KEGG" id="sacr:SacRon12I_09540"/>
<evidence type="ECO:0000313" key="1">
    <source>
        <dbReference type="EMBL" id="AGE74133.1"/>
    </source>
</evidence>